<feature type="transmembrane region" description="Helical" evidence="1">
    <location>
        <begin position="351"/>
        <end position="371"/>
    </location>
</feature>
<dbReference type="EMBL" id="CP031188">
    <property type="protein sequence ID" value="AXG73689.1"/>
    <property type="molecule type" value="Genomic_DNA"/>
</dbReference>
<keyword evidence="1" id="KW-1133">Transmembrane helix</keyword>
<keyword evidence="5" id="KW-1185">Reference proteome</keyword>
<evidence type="ECO:0000259" key="2">
    <source>
        <dbReference type="Pfam" id="PF19830"/>
    </source>
</evidence>
<dbReference type="Pfam" id="PF25853">
    <property type="entry name" value="DUF6311_C"/>
    <property type="match status" value="1"/>
</dbReference>
<dbReference type="KEGG" id="fat:DVK85_05365"/>
<evidence type="ECO:0000259" key="3">
    <source>
        <dbReference type="Pfam" id="PF25853"/>
    </source>
</evidence>
<feature type="transmembrane region" description="Helical" evidence="1">
    <location>
        <begin position="424"/>
        <end position="441"/>
    </location>
</feature>
<keyword evidence="1" id="KW-0472">Membrane</keyword>
<evidence type="ECO:0008006" key="6">
    <source>
        <dbReference type="Google" id="ProtNLM"/>
    </source>
</evidence>
<evidence type="ECO:0000313" key="4">
    <source>
        <dbReference type="EMBL" id="AXG73689.1"/>
    </source>
</evidence>
<feature type="transmembrane region" description="Helical" evidence="1">
    <location>
        <begin position="209"/>
        <end position="229"/>
    </location>
</feature>
<organism evidence="4 5">
    <name type="scientific">Flavobacterium arcticum</name>
    <dbReference type="NCBI Taxonomy" id="1784713"/>
    <lineage>
        <taxon>Bacteria</taxon>
        <taxon>Pseudomonadati</taxon>
        <taxon>Bacteroidota</taxon>
        <taxon>Flavobacteriia</taxon>
        <taxon>Flavobacteriales</taxon>
        <taxon>Flavobacteriaceae</taxon>
        <taxon>Flavobacterium</taxon>
    </lineage>
</organism>
<dbReference type="Pfam" id="PF19830">
    <property type="entry name" value="DUF6311"/>
    <property type="match status" value="1"/>
</dbReference>
<feature type="transmembrane region" description="Helical" evidence="1">
    <location>
        <begin position="249"/>
        <end position="272"/>
    </location>
</feature>
<evidence type="ECO:0000313" key="5">
    <source>
        <dbReference type="Proteomes" id="UP000253951"/>
    </source>
</evidence>
<evidence type="ECO:0000256" key="1">
    <source>
        <dbReference type="SAM" id="Phobius"/>
    </source>
</evidence>
<dbReference type="Proteomes" id="UP000253951">
    <property type="component" value="Chromosome"/>
</dbReference>
<gene>
    <name evidence="4" type="ORF">DVK85_05365</name>
</gene>
<dbReference type="InterPro" id="IPR058671">
    <property type="entry name" value="DUF6311_C"/>
</dbReference>
<name>A0A345HAS9_9FLAO</name>
<protein>
    <recommendedName>
        <fullName evidence="6">YfhO family protein</fullName>
    </recommendedName>
</protein>
<feature type="transmembrane region" description="Helical" evidence="1">
    <location>
        <begin position="400"/>
        <end position="417"/>
    </location>
</feature>
<reference evidence="4 5" key="1">
    <citation type="submission" date="2018-07" db="EMBL/GenBank/DDBJ databases">
        <title>Complete genome sequence of Flavobacterium arcticum type strain SM1502T.</title>
        <authorList>
            <person name="Li Y."/>
            <person name="Li D.-D."/>
        </authorList>
    </citation>
    <scope>NUCLEOTIDE SEQUENCE [LARGE SCALE GENOMIC DNA]</scope>
    <source>
        <strain evidence="4 5">SM1502</strain>
    </source>
</reference>
<feature type="transmembrane region" description="Helical" evidence="1">
    <location>
        <begin position="124"/>
        <end position="142"/>
    </location>
</feature>
<accession>A0A345HAS9</accession>
<proteinExistence type="predicted"/>
<dbReference type="InterPro" id="IPR046278">
    <property type="entry name" value="DUF6311"/>
</dbReference>
<feature type="transmembrane region" description="Helical" evidence="1">
    <location>
        <begin position="154"/>
        <end position="170"/>
    </location>
</feature>
<dbReference type="AlphaFoldDB" id="A0A345HAS9"/>
<sequence length="843" mass="97403">MIRCKKRSLIKPKIIFMHKNLEALFVDKKWITEGLTFVLIILIFNYTYGLEIIAPSNINWLLSIRHDWGQHYLGWAFYRNEPWTFPLGEMQSVIYPTGTNVGYWDTAPGVAIFFKLLNPILPDTFQYLGGWLLLCHLLTGYFTIKILRLYNIKWFYIVFFAVLIGFNPVLVYRMMHPALCSHFFILASLYLYLKPANAQNVDRINKQQLLLIVLSAAINPYICFMVSGFNFLVPFKHCRYDKLISVKRFLAYLSISALSVVLVWYSIGMISFGGDTSLGVSKGYGLYGFNLNSLTNSFGFSTIFPKQALVTDHQYEGFMYLGLGFMLLIGIASILFIIIGKPIRFIKKNKFILPLFILCLFVTVFAITHIVTYNDTVLFEYYTPKIIRIIGGVFRATGRFMWIPYYIVILFFIIIFLRTKLPDWFKSVFILIIVGAQAYDLQNLYTPRNFPYGDYDSPLIEERWNAIIPVFDAMITYPSFDNHLLNAMDYQDLCFMALKNHKPISTGYSARENYKGNKKYTESLTASLKAGNFSSGELYITTSKHLDAFSTLLQNNKVTVEYIDGYYILYDKEKVNKIKFKREASVFYKTDLKDVSSNTKFVRVQDIDTIHNSRLKFKLNRLITNQSSITLEGSTFIENEIKNKNDSVFVTISDGSQIFITQTKQNTDTSDKERLSFSSFILVNNFLQDNLILGIAIKKHSGIWVHNSIGKLSEIKKTIKSIKKDKLPSQKAQIGVIDYLTEEDDTLEFYGWTAFKDIDATDSEVEVVFMDNDNIYVYPSTVVNRFDVTEAYKREYDYNNSGFRALINKKDIPQGNYKIGLLVRNKSTNDESLMMTDKTFIKQ</sequence>
<feature type="domain" description="DUF6311" evidence="2">
    <location>
        <begin position="38"/>
        <end position="442"/>
    </location>
</feature>
<feature type="transmembrane region" description="Helical" evidence="1">
    <location>
        <begin position="30"/>
        <end position="48"/>
    </location>
</feature>
<feature type="transmembrane region" description="Helical" evidence="1">
    <location>
        <begin position="317"/>
        <end position="339"/>
    </location>
</feature>
<keyword evidence="1" id="KW-0812">Transmembrane</keyword>
<feature type="domain" description="DUF6311" evidence="3">
    <location>
        <begin position="463"/>
        <end position="569"/>
    </location>
</feature>